<keyword evidence="9" id="KW-1185">Reference proteome</keyword>
<dbReference type="PROSITE" id="PS50928">
    <property type="entry name" value="ABC_TM1"/>
    <property type="match status" value="1"/>
</dbReference>
<evidence type="ECO:0000313" key="8">
    <source>
        <dbReference type="EMBL" id="ASK78721.1"/>
    </source>
</evidence>
<comment type="similarity">
    <text evidence="6">Belongs to the binding-protein-dependent transport system permease family.</text>
</comment>
<feature type="domain" description="ABC transmembrane type-1" evidence="7">
    <location>
        <begin position="87"/>
        <end position="273"/>
    </location>
</feature>
<evidence type="ECO:0000313" key="9">
    <source>
        <dbReference type="Proteomes" id="UP000242175"/>
    </source>
</evidence>
<name>A0A220VEK5_9GAMM</name>
<feature type="transmembrane region" description="Helical" evidence="6">
    <location>
        <begin position="83"/>
        <end position="111"/>
    </location>
</feature>
<feature type="transmembrane region" description="Helical" evidence="6">
    <location>
        <begin position="225"/>
        <end position="243"/>
    </location>
</feature>
<dbReference type="Gene3D" id="1.10.3720.10">
    <property type="entry name" value="MetI-like"/>
    <property type="match status" value="1"/>
</dbReference>
<dbReference type="SUPFAM" id="SSF161098">
    <property type="entry name" value="MetI-like"/>
    <property type="match status" value="1"/>
</dbReference>
<evidence type="ECO:0000256" key="4">
    <source>
        <dbReference type="ARBA" id="ARBA00022989"/>
    </source>
</evidence>
<evidence type="ECO:0000256" key="2">
    <source>
        <dbReference type="ARBA" id="ARBA00022448"/>
    </source>
</evidence>
<proteinExistence type="inferred from homology"/>
<feature type="transmembrane region" description="Helical" evidence="6">
    <location>
        <begin position="26"/>
        <end position="43"/>
    </location>
</feature>
<keyword evidence="5 6" id="KW-0472">Membrane</keyword>
<dbReference type="KEGG" id="pmai:CF386_06780"/>
<dbReference type="GO" id="GO:0005886">
    <property type="term" value="C:plasma membrane"/>
    <property type="evidence" value="ECO:0007669"/>
    <property type="project" value="UniProtKB-SubCell"/>
</dbReference>
<dbReference type="PANTHER" id="PTHR30043">
    <property type="entry name" value="PHOSPHONATES TRANSPORT SYSTEM PERMEASE PROTEIN"/>
    <property type="match status" value="1"/>
</dbReference>
<keyword evidence="3 6" id="KW-0812">Transmembrane</keyword>
<evidence type="ECO:0000256" key="6">
    <source>
        <dbReference type="RuleBase" id="RU363032"/>
    </source>
</evidence>
<organism evidence="8 9">
    <name type="scientific">Paraphotobacterium marinum</name>
    <dbReference type="NCBI Taxonomy" id="1755811"/>
    <lineage>
        <taxon>Bacteria</taxon>
        <taxon>Pseudomonadati</taxon>
        <taxon>Pseudomonadota</taxon>
        <taxon>Gammaproteobacteria</taxon>
        <taxon>Vibrionales</taxon>
        <taxon>Vibrionaceae</taxon>
        <taxon>Paraphotobacterium</taxon>
    </lineage>
</organism>
<dbReference type="EMBL" id="CP022355">
    <property type="protein sequence ID" value="ASK78721.1"/>
    <property type="molecule type" value="Genomic_DNA"/>
</dbReference>
<dbReference type="NCBIfam" id="TIGR01097">
    <property type="entry name" value="PhnE"/>
    <property type="match status" value="1"/>
</dbReference>
<dbReference type="PANTHER" id="PTHR30043:SF9">
    <property type="entry name" value="PHOSPHONATES TRANSPORT SYSTEM PERMEASE PROTEIN"/>
    <property type="match status" value="1"/>
</dbReference>
<dbReference type="Pfam" id="PF00528">
    <property type="entry name" value="BPD_transp_1"/>
    <property type="match status" value="1"/>
</dbReference>
<evidence type="ECO:0000259" key="7">
    <source>
        <dbReference type="PROSITE" id="PS50928"/>
    </source>
</evidence>
<dbReference type="InterPro" id="IPR035906">
    <property type="entry name" value="MetI-like_sf"/>
</dbReference>
<dbReference type="RefSeq" id="WP_089073629.1">
    <property type="nucleotide sequence ID" value="NZ_CBCSAM010000001.1"/>
</dbReference>
<comment type="subcellular location">
    <subcellularLocation>
        <location evidence="1 6">Cell membrane</location>
        <topology evidence="1 6">Multi-pass membrane protein</topology>
    </subcellularLocation>
</comment>
<protein>
    <submittedName>
        <fullName evidence="8">Phosphonate ABC transporter, permease protein PhnE</fullName>
    </submittedName>
</protein>
<dbReference type="Proteomes" id="UP000242175">
    <property type="component" value="Chromosome large"/>
</dbReference>
<evidence type="ECO:0000256" key="5">
    <source>
        <dbReference type="ARBA" id="ARBA00023136"/>
    </source>
</evidence>
<sequence>MKPNNFKVDQDKKIMLDTVKKKYTNYLIKIFCGSIILIAYYYVFFKQYGPDMNKAFHGLKDFFTFITYMFYWKDFFHWPFKYYIGQVLITIAIVITATTMGSLVAILLSFLAARTLNKSIWMKPLNLFIRRLFDIFRAVDIAVWGLIFVRAVGMGPFAGVLAIFIADVGFLGRLFADHHDSLDKKPSKGLDGLGASSIQKNRFAIFTQSFPQFLSFSLYEIESNIRSAAVLGFVGAGGVGLVYSESMRLWNWGVVGFITILLVLVVMLMDKVSSFLRNKYITGNDIPLYKSNI</sequence>
<dbReference type="InterPro" id="IPR000515">
    <property type="entry name" value="MetI-like"/>
</dbReference>
<evidence type="ECO:0000256" key="1">
    <source>
        <dbReference type="ARBA" id="ARBA00004651"/>
    </source>
</evidence>
<dbReference type="OrthoDB" id="9808005at2"/>
<gene>
    <name evidence="8" type="primary">phnE</name>
    <name evidence="8" type="ORF">CF386_06780</name>
</gene>
<dbReference type="AlphaFoldDB" id="A0A220VEK5"/>
<reference evidence="8 9" key="1">
    <citation type="journal article" date="2016" name="Int. J. Syst. Evol. Microbiol.">
        <title>Paraphotobacterium marinum gen. nov., sp. nov., a member of the family Vibrionaceae, isolated from surface seawater.</title>
        <authorList>
            <person name="Huang Z."/>
            <person name="Dong C."/>
            <person name="Shao Z."/>
        </authorList>
    </citation>
    <scope>NUCLEOTIDE SEQUENCE [LARGE SCALE GENOMIC DNA]</scope>
    <source>
        <strain evidence="8 9">NSCS20N07D</strain>
    </source>
</reference>
<accession>A0A220VEK5</accession>
<feature type="transmembrane region" description="Helical" evidence="6">
    <location>
        <begin position="249"/>
        <end position="269"/>
    </location>
</feature>
<evidence type="ECO:0000256" key="3">
    <source>
        <dbReference type="ARBA" id="ARBA00022692"/>
    </source>
</evidence>
<keyword evidence="2 6" id="KW-0813">Transport</keyword>
<keyword evidence="4 6" id="KW-1133">Transmembrane helix</keyword>
<dbReference type="InterPro" id="IPR005769">
    <property type="entry name" value="PhnE/PtxC"/>
</dbReference>
<dbReference type="GO" id="GO:0015416">
    <property type="term" value="F:ABC-type phosphonate transporter activity"/>
    <property type="evidence" value="ECO:0007669"/>
    <property type="project" value="InterPro"/>
</dbReference>